<gene>
    <name evidence="1" type="ORF">AVDCRST_MAG67-429</name>
</gene>
<protein>
    <submittedName>
        <fullName evidence="1">Uncharacterized protein</fullName>
    </submittedName>
</protein>
<sequence length="205" mass="23209">MEFWFEFDNFFNSAFGEEDPEADAAIRAIGGPFAISRSWHEHRNNDTYPDGFKQDMTALQGPLMKLAEQQLAIFDRHFEGDAAAEQNAFEEFGQGLNFDDRRPVGDKVHKMDQGSPSQPPQAYHAWHAFMRAVVLLGADEERWLGLNRNLALAWGIQAEARPADDNPNNPPLPQARMEELRAAWLALDADGLDEMFDNDPLPPRL</sequence>
<dbReference type="AlphaFoldDB" id="A0A6J4RRQ8"/>
<proteinExistence type="predicted"/>
<dbReference type="EMBL" id="CADCVQ010000017">
    <property type="protein sequence ID" value="CAA9474491.1"/>
    <property type="molecule type" value="Genomic_DNA"/>
</dbReference>
<accession>A0A6J4RRQ8</accession>
<evidence type="ECO:0000313" key="1">
    <source>
        <dbReference type="EMBL" id="CAA9474491.1"/>
    </source>
</evidence>
<organism evidence="1">
    <name type="scientific">uncultured Solirubrobacteraceae bacterium</name>
    <dbReference type="NCBI Taxonomy" id="1162706"/>
    <lineage>
        <taxon>Bacteria</taxon>
        <taxon>Bacillati</taxon>
        <taxon>Actinomycetota</taxon>
        <taxon>Thermoleophilia</taxon>
        <taxon>Solirubrobacterales</taxon>
        <taxon>Solirubrobacteraceae</taxon>
        <taxon>environmental samples</taxon>
    </lineage>
</organism>
<reference evidence="1" key="1">
    <citation type="submission" date="2020-02" db="EMBL/GenBank/DDBJ databases">
        <authorList>
            <person name="Meier V. D."/>
        </authorList>
    </citation>
    <scope>NUCLEOTIDE SEQUENCE</scope>
    <source>
        <strain evidence="1">AVDCRST_MAG67</strain>
    </source>
</reference>
<name>A0A6J4RRQ8_9ACTN</name>